<sequence length="74" mass="7772">MPSSCIETLKAVAACCAPVRAEECSVASSETASRGQNDIQLRAGTDNTAGGPRNPPKGLHHGRQYSDIHCHSHS</sequence>
<gene>
    <name evidence="2" type="ORF">EYF80_033801</name>
</gene>
<feature type="compositionally biased region" description="Polar residues" evidence="1">
    <location>
        <begin position="26"/>
        <end position="39"/>
    </location>
</feature>
<dbReference type="Proteomes" id="UP000314294">
    <property type="component" value="Unassembled WGS sequence"/>
</dbReference>
<evidence type="ECO:0000313" key="3">
    <source>
        <dbReference type="Proteomes" id="UP000314294"/>
    </source>
</evidence>
<reference evidence="2 3" key="1">
    <citation type="submission" date="2019-03" db="EMBL/GenBank/DDBJ databases">
        <title>First draft genome of Liparis tanakae, snailfish: a comprehensive survey of snailfish specific genes.</title>
        <authorList>
            <person name="Kim W."/>
            <person name="Song I."/>
            <person name="Jeong J.-H."/>
            <person name="Kim D."/>
            <person name="Kim S."/>
            <person name="Ryu S."/>
            <person name="Song J.Y."/>
            <person name="Lee S.K."/>
        </authorList>
    </citation>
    <scope>NUCLEOTIDE SEQUENCE [LARGE SCALE GENOMIC DNA]</scope>
    <source>
        <tissue evidence="2">Muscle</tissue>
    </source>
</reference>
<evidence type="ECO:0000313" key="2">
    <source>
        <dbReference type="EMBL" id="TNN55966.1"/>
    </source>
</evidence>
<evidence type="ECO:0000256" key="1">
    <source>
        <dbReference type="SAM" id="MobiDB-lite"/>
    </source>
</evidence>
<keyword evidence="3" id="KW-1185">Reference proteome</keyword>
<accession>A0A4Z2GR71</accession>
<organism evidence="2 3">
    <name type="scientific">Liparis tanakae</name>
    <name type="common">Tanaka's snailfish</name>
    <dbReference type="NCBI Taxonomy" id="230148"/>
    <lineage>
        <taxon>Eukaryota</taxon>
        <taxon>Metazoa</taxon>
        <taxon>Chordata</taxon>
        <taxon>Craniata</taxon>
        <taxon>Vertebrata</taxon>
        <taxon>Euteleostomi</taxon>
        <taxon>Actinopterygii</taxon>
        <taxon>Neopterygii</taxon>
        <taxon>Teleostei</taxon>
        <taxon>Neoteleostei</taxon>
        <taxon>Acanthomorphata</taxon>
        <taxon>Eupercaria</taxon>
        <taxon>Perciformes</taxon>
        <taxon>Cottioidei</taxon>
        <taxon>Cottales</taxon>
        <taxon>Liparidae</taxon>
        <taxon>Liparis</taxon>
    </lineage>
</organism>
<feature type="compositionally biased region" description="Basic and acidic residues" evidence="1">
    <location>
        <begin position="64"/>
        <end position="74"/>
    </location>
</feature>
<dbReference type="AlphaFoldDB" id="A0A4Z2GR71"/>
<comment type="caution">
    <text evidence="2">The sequence shown here is derived from an EMBL/GenBank/DDBJ whole genome shotgun (WGS) entry which is preliminary data.</text>
</comment>
<proteinExistence type="predicted"/>
<dbReference type="EMBL" id="SRLO01000440">
    <property type="protein sequence ID" value="TNN55966.1"/>
    <property type="molecule type" value="Genomic_DNA"/>
</dbReference>
<protein>
    <submittedName>
        <fullName evidence="2">Uncharacterized protein</fullName>
    </submittedName>
</protein>
<name>A0A4Z2GR71_9TELE</name>
<feature type="region of interest" description="Disordered" evidence="1">
    <location>
        <begin position="26"/>
        <end position="74"/>
    </location>
</feature>